<evidence type="ECO:0000256" key="6">
    <source>
        <dbReference type="SAM" id="MobiDB-lite"/>
    </source>
</evidence>
<gene>
    <name evidence="9" type="ORF">PCOAH_00038190</name>
</gene>
<dbReference type="InterPro" id="IPR007810">
    <property type="entry name" value="Pep3/Vps18_beta-prop"/>
</dbReference>
<feature type="compositionally biased region" description="Basic and acidic residues" evidence="6">
    <location>
        <begin position="1162"/>
        <end position="1198"/>
    </location>
</feature>
<dbReference type="GO" id="GO:0007032">
    <property type="term" value="P:endosome organization"/>
    <property type="evidence" value="ECO:0007669"/>
    <property type="project" value="TreeGrafter"/>
</dbReference>
<evidence type="ECO:0000256" key="3">
    <source>
        <dbReference type="ARBA" id="ARBA00022833"/>
    </source>
</evidence>
<evidence type="ECO:0000256" key="2">
    <source>
        <dbReference type="ARBA" id="ARBA00022771"/>
    </source>
</evidence>
<accession>A0A1B1E3V1</accession>
<name>A0A1B1E3V1_9APIC</name>
<feature type="region of interest" description="Disordered" evidence="6">
    <location>
        <begin position="218"/>
        <end position="241"/>
    </location>
</feature>
<keyword evidence="4" id="KW-0472">Membrane</keyword>
<dbReference type="EMBL" id="CP016250">
    <property type="protein sequence ID" value="ANQ09676.1"/>
    <property type="molecule type" value="Genomic_DNA"/>
</dbReference>
<feature type="domain" description="Pep3/Vps18 beta-propeller" evidence="7">
    <location>
        <begin position="464"/>
        <end position="560"/>
    </location>
</feature>
<dbReference type="PANTHER" id="PTHR23323">
    <property type="entry name" value="VACUOLAR PROTEIN SORTING-ASSOCIATED PROTEIN"/>
    <property type="match status" value="1"/>
</dbReference>
<feature type="compositionally biased region" description="Polar residues" evidence="6">
    <location>
        <begin position="309"/>
        <end position="319"/>
    </location>
</feature>
<dbReference type="GO" id="GO:0030897">
    <property type="term" value="C:HOPS complex"/>
    <property type="evidence" value="ECO:0007669"/>
    <property type="project" value="TreeGrafter"/>
</dbReference>
<dbReference type="GO" id="GO:0007033">
    <property type="term" value="P:vacuole organization"/>
    <property type="evidence" value="ECO:0007669"/>
    <property type="project" value="TreeGrafter"/>
</dbReference>
<feature type="compositionally biased region" description="Basic and acidic residues" evidence="6">
    <location>
        <begin position="829"/>
        <end position="838"/>
    </location>
</feature>
<feature type="region of interest" description="Disordered" evidence="6">
    <location>
        <begin position="699"/>
        <end position="866"/>
    </location>
</feature>
<dbReference type="Pfam" id="PF05131">
    <property type="entry name" value="Pep3_Vps18"/>
    <property type="match status" value="2"/>
</dbReference>
<evidence type="ECO:0000313" key="10">
    <source>
        <dbReference type="Proteomes" id="UP000092716"/>
    </source>
</evidence>
<dbReference type="GO" id="GO:0048284">
    <property type="term" value="P:organelle fusion"/>
    <property type="evidence" value="ECO:0007669"/>
    <property type="project" value="TreeGrafter"/>
</dbReference>
<evidence type="ECO:0000313" key="9">
    <source>
        <dbReference type="EMBL" id="ANQ09676.1"/>
    </source>
</evidence>
<evidence type="ECO:0000259" key="8">
    <source>
        <dbReference type="Pfam" id="PF26148"/>
    </source>
</evidence>
<dbReference type="GO" id="GO:0005768">
    <property type="term" value="C:endosome"/>
    <property type="evidence" value="ECO:0007669"/>
    <property type="project" value="TreeGrafter"/>
</dbReference>
<dbReference type="RefSeq" id="XP_019916371.1">
    <property type="nucleotide sequence ID" value="XM_020060610.1"/>
</dbReference>
<evidence type="ECO:0000256" key="5">
    <source>
        <dbReference type="ARBA" id="ARBA00029433"/>
    </source>
</evidence>
<feature type="compositionally biased region" description="Polar residues" evidence="6">
    <location>
        <begin position="709"/>
        <end position="718"/>
    </location>
</feature>
<feature type="compositionally biased region" description="Polar residues" evidence="6">
    <location>
        <begin position="855"/>
        <end position="866"/>
    </location>
</feature>
<reference evidence="10" key="1">
    <citation type="submission" date="2016-06" db="EMBL/GenBank/DDBJ databases">
        <title>First high quality genome sequence of Plasmodium coatneyi using continuous long reads from single molecule, real-time sequencing.</title>
        <authorList>
            <person name="Chien J.-T."/>
            <person name="Pakala S.B."/>
            <person name="Geraldo J.A."/>
            <person name="Lapp S.A."/>
            <person name="Barnwell J.W."/>
            <person name="Kissinger J.C."/>
            <person name="Galinski M.R."/>
            <person name="Humphrey J.C."/>
        </authorList>
    </citation>
    <scope>NUCLEOTIDE SEQUENCE [LARGE SCALE GENOMIC DNA]</scope>
    <source>
        <strain evidence="10">Hackeri</strain>
    </source>
</reference>
<dbReference type="OrthoDB" id="1845386at2759"/>
<dbReference type="VEuPathDB" id="PlasmoDB:PCOAH_00038190"/>
<dbReference type="GO" id="GO:0030674">
    <property type="term" value="F:protein-macromolecule adaptor activity"/>
    <property type="evidence" value="ECO:0007669"/>
    <property type="project" value="TreeGrafter"/>
</dbReference>
<protein>
    <submittedName>
        <fullName evidence="9">Uncharacterized protein</fullName>
    </submittedName>
</protein>
<evidence type="ECO:0000259" key="7">
    <source>
        <dbReference type="Pfam" id="PF05131"/>
    </source>
</evidence>
<dbReference type="PANTHER" id="PTHR23323:SF26">
    <property type="entry name" value="VACUOLAR PROTEIN SORTING-ASSOCIATED PROTEIN 18 HOMOLOG"/>
    <property type="match status" value="1"/>
</dbReference>
<organism evidence="9 10">
    <name type="scientific">Plasmodium coatneyi</name>
    <dbReference type="NCBI Taxonomy" id="208452"/>
    <lineage>
        <taxon>Eukaryota</taxon>
        <taxon>Sar</taxon>
        <taxon>Alveolata</taxon>
        <taxon>Apicomplexa</taxon>
        <taxon>Aconoidasida</taxon>
        <taxon>Haemosporida</taxon>
        <taxon>Plasmodiidae</taxon>
        <taxon>Plasmodium</taxon>
    </lineage>
</organism>
<feature type="compositionally biased region" description="Low complexity" evidence="6">
    <location>
        <begin position="1001"/>
        <end position="1015"/>
    </location>
</feature>
<feature type="region of interest" description="Disordered" evidence="6">
    <location>
        <begin position="1162"/>
        <end position="1205"/>
    </location>
</feature>
<sequence length="1546" mass="179429">MNKSDKKFTLKLFKIKNGNINLLKNRITHFSIHNKCIHMVLSNNILIKYYMEKNELSHVDFYNKKTTNSKAEIRSMFFDNKCYHGFICLANKEYIYVHFEYNIVLNLAKLKKYNISSVCFNDSSEIKNTAPLLVATKDGEILEMSINNKTKTSKEHEVIFSNNQLSILDISMINLDISNQPNVTKHTKEDNMLRIIYFTTCNSLHEISYTYKSTSVNNPTERSELYSQETRTKTNSENLNTIQPGDETKVYECCIDSLTSILKIENIRNRNYLFWLNGCCIFISKINNYKGGKSSNRANPTNRDRKDSSSGSKWNLNQDGNHLEEPAFLSYSSQSDTSVDGINLASFSDEDEEEKNAGKRHTGAVHKSNNPPNGKKNAQRKEMYKSNHHYKKSSETEEHSKTKQMNKKNKFMNVWYLDSNYVIVNFLDLNILTSENANNFAFTKSFYESLYCQKGNANVLASNVEDLPTEQHATEPVLTTQEAKPYENTVSAVVDMCVSELYIFLLLEEKLIIVNSGNLKKVFEQTLAIETYGDVIRIMKDNSDDQVWLCTSKYIFKIVVSKKKGEGFYLNEYTQANDCEIEYANLKPNLRKQNLSRMLESCTNSERIKIKKYILRNNKYQIDQFRNLHISTEEMLISFLHKKQYFLLASHLYNNIHYYNNVVKIVFFIWLIQLYSYSLDLYMHLYLITRCSFPRRQLKNDANGGRPPSEQSSVTSDEPNVDSDKLSVTSDEPSVDSDELSGTDSNCTAEGGPSDEAESDATPDPGGRRSDNSETAPHPSDDELSGKDSQSVYQTEEGKANKENKTKRKKKNNSEETGAHTSADADEDVIAKEEKLNNTKEGNTNFGKDQHTDNAQKQLRGTTNVGKRNVESAIKNDKYLRSGKKSFIRFFQKMIEKDERKDLKYSFDFSKGKKMNIKTLTESDNFYVLLKIYKMKNVEIFNFLKTQKGLILGDLDRYRRVFVEGEVHLAEKAGRKKKREISTTGTFTSEEDLSMEEAQNTTTLPTSTAPPTSTPDRVRRKLYRDIYAYKCLEASVYMIILLKHFKTFFQLNDVIAQILESFNKTNFVLLFKFMCNDYNYIINYYINSNKFSALFNVIVLFPQNVLLDVLKNYAFILYLHKPQKYVDMLIFYDNLIDDYADVIVCMFVIIYFFKRREVPKRGDISDQNGDAKKHDKGGNHPGDHRDGNGDDHPDDHRGGHPTSHKHTDECIRFLEYIANKIIEENTLTEKGSYMYTFECTWKKNHVINCLLILYIEKEEDEKIKLFLNRLKSSGIHFDHLFIIRFLKEKKKENFIPHFYIIMKYFEEAVDKSLELGDYKTAQNAVILCEDEEEKKKLFLKIIKNISNNLNEQNLKEIINLVRDSNSILNLQDILPYINENTIIDYLKKDICSLLGIYNLKIQAKKEEIKENLQTIDLLNGDLNNLRKKYLLLDKNDICYICKKTIFYKKFYVFSCKHYFHSTCALNIYLNSKPKDELFQFFCTLHNYKNALINKNEKDMLTYETKIDDILTEECFLCGSISISSISQHFISQSEGDLVDSWAISKD</sequence>
<keyword evidence="3" id="KW-0862">Zinc</keyword>
<keyword evidence="10" id="KW-1185">Reference proteome</keyword>
<feature type="compositionally biased region" description="Basic and acidic residues" evidence="6">
    <location>
        <begin position="392"/>
        <end position="401"/>
    </location>
</feature>
<feature type="domain" description="Pep3/Vps18 beta-propeller" evidence="7">
    <location>
        <begin position="12"/>
        <end position="234"/>
    </location>
</feature>
<feature type="region of interest" description="Disordered" evidence="6">
    <location>
        <begin position="996"/>
        <end position="1015"/>
    </location>
</feature>
<evidence type="ECO:0000256" key="1">
    <source>
        <dbReference type="ARBA" id="ARBA00022723"/>
    </source>
</evidence>
<dbReference type="InterPro" id="IPR058919">
    <property type="entry name" value="Pep3/Vps18_RING_C"/>
</dbReference>
<comment type="subcellular location">
    <subcellularLocation>
        <location evidence="5">Endomembrane system</location>
        <topology evidence="5">Peripheral membrane protein</topology>
        <orientation evidence="5">Cytoplasmic side</orientation>
    </subcellularLocation>
</comment>
<proteinExistence type="predicted"/>
<dbReference type="SUPFAM" id="SSF57850">
    <property type="entry name" value="RING/U-box"/>
    <property type="match status" value="1"/>
</dbReference>
<dbReference type="GeneID" id="30910550"/>
<feature type="region of interest" description="Disordered" evidence="6">
    <location>
        <begin position="349"/>
        <end position="404"/>
    </location>
</feature>
<dbReference type="KEGG" id="pcot:PCOAH_00038190"/>
<dbReference type="GO" id="GO:0006904">
    <property type="term" value="P:vesicle docking involved in exocytosis"/>
    <property type="evidence" value="ECO:0007669"/>
    <property type="project" value="TreeGrafter"/>
</dbReference>
<evidence type="ECO:0000256" key="4">
    <source>
        <dbReference type="ARBA" id="ARBA00023136"/>
    </source>
</evidence>
<feature type="region of interest" description="Disordered" evidence="6">
    <location>
        <begin position="291"/>
        <end position="319"/>
    </location>
</feature>
<feature type="domain" description="Pep3/Vps18 RING C-terminal" evidence="8">
    <location>
        <begin position="1436"/>
        <end position="1522"/>
    </location>
</feature>
<dbReference type="Pfam" id="PF26148">
    <property type="entry name" value="VPS18_RING_C"/>
    <property type="match status" value="1"/>
</dbReference>
<keyword evidence="1" id="KW-0479">Metal-binding</keyword>
<keyword evidence="2" id="KW-0863">Zinc-finger</keyword>
<dbReference type="Proteomes" id="UP000092716">
    <property type="component" value="Chromosome 12"/>
</dbReference>
<dbReference type="GO" id="GO:0008270">
    <property type="term" value="F:zinc ion binding"/>
    <property type="evidence" value="ECO:0007669"/>
    <property type="project" value="UniProtKB-KW"/>
</dbReference>